<sequence length="354" mass="36067">MGFLSNRRRRDQEDVQDPDVELDEDTDADADQPGGSGRGWFAGARATAARARGTAGPWPSKGAVASKSFLALALAAMACGPAALALAATGSNTTPVATSTPAAGSEEQARTTVESVSVQLVHALLTADRDHADHLKDLVAEPPGQLDLPAKAGQPPTSITVDTLTRGRAHRWTATLTSLGGQSGDGQTWQVTIDYNPATGRARAVRLPAQIATPDPQKVPVTTTTSVSMNDPAAVAGAGYITALLTGATDLSRWTSPGSSATAISPAACSKVTAETAETTGTGDPPTPGDGQHLDLVISVTCTLPGSDNQADNARSLQYPLTLASRGGRWEVAATTPTTAPSASPTTTPSDTPS</sequence>
<dbReference type="AlphaFoldDB" id="A0AAC8YC96"/>
<organism evidence="2 3">
    <name type="scientific">Acidipropionibacterium acidipropionici</name>
    <dbReference type="NCBI Taxonomy" id="1748"/>
    <lineage>
        <taxon>Bacteria</taxon>
        <taxon>Bacillati</taxon>
        <taxon>Actinomycetota</taxon>
        <taxon>Actinomycetes</taxon>
        <taxon>Propionibacteriales</taxon>
        <taxon>Propionibacteriaceae</taxon>
        <taxon>Acidipropionibacterium</taxon>
    </lineage>
</organism>
<evidence type="ECO:0000313" key="2">
    <source>
        <dbReference type="EMBL" id="AMS04117.1"/>
    </source>
</evidence>
<accession>A0AAC8YC96</accession>
<proteinExistence type="predicted"/>
<reference evidence="2 3" key="1">
    <citation type="submission" date="2016-02" db="EMBL/GenBank/DDBJ databases">
        <title>Complete Genome Sequence of Propionibacterium acidipropionici ATCC 55737.</title>
        <authorList>
            <person name="Luna Flores C.H."/>
            <person name="Nielsen L.K."/>
            <person name="Marcellin E."/>
        </authorList>
    </citation>
    <scope>NUCLEOTIDE SEQUENCE [LARGE SCALE GENOMIC DNA]</scope>
    <source>
        <strain evidence="2 3">ATCC 55737</strain>
    </source>
</reference>
<dbReference type="RefSeq" id="WP_062818710.1">
    <property type="nucleotide sequence ID" value="NZ_CP014352.1"/>
</dbReference>
<feature type="region of interest" description="Disordered" evidence="1">
    <location>
        <begin position="1"/>
        <end position="45"/>
    </location>
</feature>
<gene>
    <name evidence="2" type="ORF">AXH35_00090</name>
</gene>
<dbReference type="EMBL" id="CP014352">
    <property type="protein sequence ID" value="AMS04117.1"/>
    <property type="molecule type" value="Genomic_DNA"/>
</dbReference>
<protein>
    <recommendedName>
        <fullName evidence="4">Conjugal transfer protein</fullName>
    </recommendedName>
</protein>
<feature type="region of interest" description="Disordered" evidence="1">
    <location>
        <begin position="328"/>
        <end position="354"/>
    </location>
</feature>
<dbReference type="Proteomes" id="UP000075221">
    <property type="component" value="Chromosome"/>
</dbReference>
<evidence type="ECO:0000256" key="1">
    <source>
        <dbReference type="SAM" id="MobiDB-lite"/>
    </source>
</evidence>
<name>A0AAC8YC96_9ACTN</name>
<evidence type="ECO:0000313" key="3">
    <source>
        <dbReference type="Proteomes" id="UP000075221"/>
    </source>
</evidence>
<evidence type="ECO:0008006" key="4">
    <source>
        <dbReference type="Google" id="ProtNLM"/>
    </source>
</evidence>
<feature type="compositionally biased region" description="Acidic residues" evidence="1">
    <location>
        <begin position="14"/>
        <end position="30"/>
    </location>
</feature>
<feature type="compositionally biased region" description="Low complexity" evidence="1">
    <location>
        <begin position="333"/>
        <end position="354"/>
    </location>
</feature>